<evidence type="ECO:0000256" key="5">
    <source>
        <dbReference type="SAM" id="MobiDB-lite"/>
    </source>
</evidence>
<dbReference type="InterPro" id="IPR011701">
    <property type="entry name" value="MFS"/>
</dbReference>
<dbReference type="Pfam" id="PF07690">
    <property type="entry name" value="MFS_1"/>
    <property type="match status" value="1"/>
</dbReference>
<evidence type="ECO:0000313" key="9">
    <source>
        <dbReference type="Proteomes" id="UP000283128"/>
    </source>
</evidence>
<feature type="transmembrane region" description="Helical" evidence="6">
    <location>
        <begin position="260"/>
        <end position="278"/>
    </location>
</feature>
<feature type="compositionally biased region" description="Low complexity" evidence="5">
    <location>
        <begin position="1"/>
        <end position="19"/>
    </location>
</feature>
<feature type="domain" description="Major facilitator superfamily (MFS) profile" evidence="7">
    <location>
        <begin position="37"/>
        <end position="445"/>
    </location>
</feature>
<evidence type="ECO:0000259" key="7">
    <source>
        <dbReference type="PROSITE" id="PS50850"/>
    </source>
</evidence>
<keyword evidence="9" id="KW-1185">Reference proteome</keyword>
<dbReference type="InterPro" id="IPR050382">
    <property type="entry name" value="MFS_Na/Anion_cotransporter"/>
</dbReference>
<keyword evidence="3 6" id="KW-1133">Transmembrane helix</keyword>
<dbReference type="PIRSF" id="PIRSF002808">
    <property type="entry name" value="Hexose_phosphate_transp"/>
    <property type="match status" value="1"/>
</dbReference>
<evidence type="ECO:0000256" key="2">
    <source>
        <dbReference type="ARBA" id="ARBA00022692"/>
    </source>
</evidence>
<proteinExistence type="predicted"/>
<feature type="transmembrane region" description="Helical" evidence="6">
    <location>
        <begin position="357"/>
        <end position="382"/>
    </location>
</feature>
<dbReference type="AlphaFoldDB" id="A0A437P0U7"/>
<keyword evidence="4 6" id="KW-0472">Membrane</keyword>
<accession>A0A437P0U7</accession>
<dbReference type="InterPro" id="IPR036259">
    <property type="entry name" value="MFS_trans_sf"/>
</dbReference>
<evidence type="ECO:0000256" key="6">
    <source>
        <dbReference type="SAM" id="Phobius"/>
    </source>
</evidence>
<feature type="region of interest" description="Disordered" evidence="5">
    <location>
        <begin position="1"/>
        <end position="22"/>
    </location>
</feature>
<evidence type="ECO:0000256" key="1">
    <source>
        <dbReference type="ARBA" id="ARBA00004651"/>
    </source>
</evidence>
<dbReference type="GO" id="GO:0005886">
    <property type="term" value="C:plasma membrane"/>
    <property type="evidence" value="ECO:0007669"/>
    <property type="project" value="UniProtKB-SubCell"/>
</dbReference>
<dbReference type="CDD" id="cd17319">
    <property type="entry name" value="MFS_ExuT_GudP_like"/>
    <property type="match status" value="1"/>
</dbReference>
<dbReference type="PANTHER" id="PTHR11662">
    <property type="entry name" value="SOLUTE CARRIER FAMILY 17"/>
    <property type="match status" value="1"/>
</dbReference>
<dbReference type="Gene3D" id="1.20.1250.20">
    <property type="entry name" value="MFS general substrate transporter like domains"/>
    <property type="match status" value="2"/>
</dbReference>
<feature type="transmembrane region" description="Helical" evidence="6">
    <location>
        <begin position="33"/>
        <end position="50"/>
    </location>
</feature>
<evidence type="ECO:0000256" key="4">
    <source>
        <dbReference type="ARBA" id="ARBA00023136"/>
    </source>
</evidence>
<dbReference type="OrthoDB" id="8596007at2"/>
<organism evidence="8 9">
    <name type="scientific">Streptomyces antnestii</name>
    <dbReference type="NCBI Taxonomy" id="2494256"/>
    <lineage>
        <taxon>Bacteria</taxon>
        <taxon>Bacillati</taxon>
        <taxon>Actinomycetota</taxon>
        <taxon>Actinomycetes</taxon>
        <taxon>Kitasatosporales</taxon>
        <taxon>Streptomycetaceae</taxon>
        <taxon>Streptomyces</taxon>
    </lineage>
</organism>
<gene>
    <name evidence="8" type="ORF">EOT10_37735</name>
</gene>
<dbReference type="GO" id="GO:0022857">
    <property type="term" value="F:transmembrane transporter activity"/>
    <property type="evidence" value="ECO:0007669"/>
    <property type="project" value="InterPro"/>
</dbReference>
<dbReference type="EMBL" id="RZYA01000030">
    <property type="protein sequence ID" value="RVU15867.1"/>
    <property type="molecule type" value="Genomic_DNA"/>
</dbReference>
<protein>
    <submittedName>
        <fullName evidence="8">MFS transporter</fullName>
    </submittedName>
</protein>
<keyword evidence="2 6" id="KW-0812">Transmembrane</keyword>
<comment type="subcellular location">
    <subcellularLocation>
        <location evidence="1">Cell membrane</location>
        <topology evidence="1">Multi-pass membrane protein</topology>
    </subcellularLocation>
</comment>
<feature type="transmembrane region" description="Helical" evidence="6">
    <location>
        <begin position="394"/>
        <end position="414"/>
    </location>
</feature>
<feature type="transmembrane region" description="Helical" evidence="6">
    <location>
        <begin position="420"/>
        <end position="440"/>
    </location>
</feature>
<feature type="transmembrane region" description="Helical" evidence="6">
    <location>
        <begin position="102"/>
        <end position="130"/>
    </location>
</feature>
<feature type="transmembrane region" description="Helical" evidence="6">
    <location>
        <begin position="162"/>
        <end position="183"/>
    </location>
</feature>
<feature type="transmembrane region" description="Helical" evidence="6">
    <location>
        <begin position="334"/>
        <end position="351"/>
    </location>
</feature>
<dbReference type="Proteomes" id="UP000283128">
    <property type="component" value="Unassembled WGS sequence"/>
</dbReference>
<dbReference type="SUPFAM" id="SSF103473">
    <property type="entry name" value="MFS general substrate transporter"/>
    <property type="match status" value="1"/>
</dbReference>
<dbReference type="PROSITE" id="PS50850">
    <property type="entry name" value="MFS"/>
    <property type="match status" value="1"/>
</dbReference>
<name>A0A437P0U7_9ACTN</name>
<dbReference type="InterPro" id="IPR020846">
    <property type="entry name" value="MFS_dom"/>
</dbReference>
<dbReference type="PANTHER" id="PTHR11662:SF333">
    <property type="entry name" value="D-GALACTONATE TRANSPORTER"/>
    <property type="match status" value="1"/>
</dbReference>
<dbReference type="InterPro" id="IPR000849">
    <property type="entry name" value="Sugar_P_transporter"/>
</dbReference>
<evidence type="ECO:0000313" key="8">
    <source>
        <dbReference type="EMBL" id="RVU15867.1"/>
    </source>
</evidence>
<sequence>MTNPTNPTNPTQTTQTTQTAQARAGVGARASRFRVLIAVMLFVTVVINYLDRSNLSIALPEIARELDLTTAQQGLLLSAFGWTYAALQIPGGWLVDRVPPRVLYPVCLTLWSLATLFMGVIGGFVALIVLRLLVGVFEAPAYPINSKIATVWFPERERATAIGFYTSGQFIGLALLTPVLSWLQALVSWHWVFIATGVVGVLWAVVWYAGFREPRDSRANEAEVELIRAGGGLVDATRERPQRARITRSDLATVLGRRKLWGIYLGQFCLTSTLWFFLTWFPTYLVDYRGMDYIKSGFLASLPFVAALVGVLTSGVLSDFLLRRGVSLGAARKGPIIAGLLLSTVMVGASATDSTALVIVFLSVAFFGNGLASITWSLVSAMAPQRLFGLTGGMFNFIGNLSSIATPIVIGMIITDDSFAPGFAYMTGVTVVGILSYVFLVGRVERVAEHGELKATA</sequence>
<feature type="transmembrane region" description="Helical" evidence="6">
    <location>
        <begin position="298"/>
        <end position="322"/>
    </location>
</feature>
<evidence type="ECO:0000256" key="3">
    <source>
        <dbReference type="ARBA" id="ARBA00022989"/>
    </source>
</evidence>
<comment type="caution">
    <text evidence="8">The sequence shown here is derived from an EMBL/GenBank/DDBJ whole genome shotgun (WGS) entry which is preliminary data.</text>
</comment>
<reference evidence="8 9" key="1">
    <citation type="submission" date="2019-01" db="EMBL/GenBank/DDBJ databases">
        <title>Genome sequences of Streptomyces and Rhizobium isolates collected from root and soil.</title>
        <authorList>
            <person name="Chhettri S."/>
            <person name="Sevigny J.L."/>
            <person name="Sen A."/>
            <person name="Ennis N."/>
            <person name="Tisa L."/>
        </authorList>
    </citation>
    <scope>NUCLEOTIDE SEQUENCE [LARGE SCALE GENOMIC DNA]</scope>
    <source>
        <strain evidence="8 9">San01</strain>
    </source>
</reference>
<feature type="transmembrane region" description="Helical" evidence="6">
    <location>
        <begin position="189"/>
        <end position="209"/>
    </location>
</feature>
<dbReference type="RefSeq" id="WP_127832910.1">
    <property type="nucleotide sequence ID" value="NZ_RZYA01000030.1"/>
</dbReference>